<protein>
    <submittedName>
        <fullName evidence="1">Uncharacterized protein</fullName>
    </submittedName>
</protein>
<dbReference type="GeneID" id="95494672"/>
<proteinExistence type="predicted"/>
<dbReference type="Proteomes" id="UP001432312">
    <property type="component" value="Chromosome"/>
</dbReference>
<evidence type="ECO:0000313" key="2">
    <source>
        <dbReference type="Proteomes" id="UP001432312"/>
    </source>
</evidence>
<name>A0ABZ1Q4K7_9ACTN</name>
<gene>
    <name evidence="1" type="ORF">OHA91_01510</name>
</gene>
<keyword evidence="2" id="KW-1185">Reference proteome</keyword>
<evidence type="ECO:0000313" key="1">
    <source>
        <dbReference type="EMBL" id="WUN77282.1"/>
    </source>
</evidence>
<accession>A0ABZ1Q4K7</accession>
<dbReference type="EMBL" id="CP108036">
    <property type="protein sequence ID" value="WUN77282.1"/>
    <property type="molecule type" value="Genomic_DNA"/>
</dbReference>
<reference evidence="1" key="1">
    <citation type="submission" date="2022-10" db="EMBL/GenBank/DDBJ databases">
        <title>The complete genomes of actinobacterial strains from the NBC collection.</title>
        <authorList>
            <person name="Joergensen T.S."/>
            <person name="Alvarez Arevalo M."/>
            <person name="Sterndorff E.B."/>
            <person name="Faurdal D."/>
            <person name="Vuksanovic O."/>
            <person name="Mourched A.-S."/>
            <person name="Charusanti P."/>
            <person name="Shaw S."/>
            <person name="Blin K."/>
            <person name="Weber T."/>
        </authorList>
    </citation>
    <scope>NUCLEOTIDE SEQUENCE</scope>
    <source>
        <strain evidence="1">NBC_00303</strain>
    </source>
</reference>
<organism evidence="1 2">
    <name type="scientific">Streptomyces erythrochromogenes</name>
    <dbReference type="NCBI Taxonomy" id="285574"/>
    <lineage>
        <taxon>Bacteria</taxon>
        <taxon>Bacillati</taxon>
        <taxon>Actinomycetota</taxon>
        <taxon>Actinomycetes</taxon>
        <taxon>Kitasatosporales</taxon>
        <taxon>Streptomycetaceae</taxon>
        <taxon>Streptomyces</taxon>
    </lineage>
</organism>
<sequence>MLTWADSTGDADGAPSSFADLTGWECADSSVHLEDHVPVDVRIVDDAPQVPEDGQRTLLLHGIAFGLELRRLVAVLDRPSPVRCIVSANETNATFRFHQVRAGESWNHPALDGYRTEKMVVLDLTPAGVPG</sequence>
<dbReference type="RefSeq" id="WP_328738368.1">
    <property type="nucleotide sequence ID" value="NZ_CP108036.1"/>
</dbReference>